<evidence type="ECO:0000256" key="2">
    <source>
        <dbReference type="ARBA" id="ARBA00023125"/>
    </source>
</evidence>
<dbReference type="Gene3D" id="1.10.10.10">
    <property type="entry name" value="Winged helix-like DNA-binding domain superfamily/Winged helix DNA-binding domain"/>
    <property type="match status" value="1"/>
</dbReference>
<dbReference type="NCBIfam" id="NF033788">
    <property type="entry name" value="HTH_metalloreg"/>
    <property type="match status" value="1"/>
</dbReference>
<accession>A0A381YTG9</accession>
<keyword evidence="2" id="KW-0238">DNA-binding</keyword>
<reference evidence="5" key="1">
    <citation type="submission" date="2018-05" db="EMBL/GenBank/DDBJ databases">
        <authorList>
            <person name="Lanie J.A."/>
            <person name="Ng W.-L."/>
            <person name="Kazmierczak K.M."/>
            <person name="Andrzejewski T.M."/>
            <person name="Davidsen T.M."/>
            <person name="Wayne K.J."/>
            <person name="Tettelin H."/>
            <person name="Glass J.I."/>
            <person name="Rusch D."/>
            <person name="Podicherti R."/>
            <person name="Tsui H.-C.T."/>
            <person name="Winkler M.E."/>
        </authorList>
    </citation>
    <scope>NUCLEOTIDE SEQUENCE</scope>
</reference>
<dbReference type="InterPro" id="IPR011991">
    <property type="entry name" value="ArsR-like_HTH"/>
</dbReference>
<evidence type="ECO:0000313" key="5">
    <source>
        <dbReference type="EMBL" id="SVA80244.1"/>
    </source>
</evidence>
<dbReference type="PROSITE" id="PS50987">
    <property type="entry name" value="HTH_ARSR_2"/>
    <property type="match status" value="1"/>
</dbReference>
<dbReference type="InterPro" id="IPR036388">
    <property type="entry name" value="WH-like_DNA-bd_sf"/>
</dbReference>
<dbReference type="InterPro" id="IPR001845">
    <property type="entry name" value="HTH_ArsR_DNA-bd_dom"/>
</dbReference>
<evidence type="ECO:0000259" key="4">
    <source>
        <dbReference type="PROSITE" id="PS50987"/>
    </source>
</evidence>
<keyword evidence="3" id="KW-0804">Transcription</keyword>
<dbReference type="EMBL" id="UINC01019006">
    <property type="protein sequence ID" value="SVA80244.1"/>
    <property type="molecule type" value="Genomic_DNA"/>
</dbReference>
<sequence length="123" mass="14128">MDIAWKKSVAPIMNNALSVEFLQQASDVIKVLGHPQRLKIIEYLEKGEKSVSQIQEHLSVSQPLASQYLRHMHSRGIVKFRREGTTYFYSIASEFIHKILDCVSECQQKVESGEWELAMFGTE</sequence>
<dbReference type="Pfam" id="PF01022">
    <property type="entry name" value="HTH_5"/>
    <property type="match status" value="1"/>
</dbReference>
<dbReference type="PRINTS" id="PR00778">
    <property type="entry name" value="HTHARSR"/>
</dbReference>
<dbReference type="AlphaFoldDB" id="A0A381YTG9"/>
<feature type="domain" description="HTH arsR-type" evidence="4">
    <location>
        <begin position="17"/>
        <end position="111"/>
    </location>
</feature>
<proteinExistence type="predicted"/>
<dbReference type="InterPro" id="IPR051081">
    <property type="entry name" value="HTH_MetalResp_TranReg"/>
</dbReference>
<evidence type="ECO:0000256" key="3">
    <source>
        <dbReference type="ARBA" id="ARBA00023163"/>
    </source>
</evidence>
<dbReference type="CDD" id="cd00090">
    <property type="entry name" value="HTH_ARSR"/>
    <property type="match status" value="1"/>
</dbReference>
<dbReference type="GO" id="GO:0003677">
    <property type="term" value="F:DNA binding"/>
    <property type="evidence" value="ECO:0007669"/>
    <property type="project" value="UniProtKB-KW"/>
</dbReference>
<dbReference type="InterPro" id="IPR036390">
    <property type="entry name" value="WH_DNA-bd_sf"/>
</dbReference>
<name>A0A381YTG9_9ZZZZ</name>
<keyword evidence="1" id="KW-0805">Transcription regulation</keyword>
<dbReference type="SUPFAM" id="SSF46785">
    <property type="entry name" value="Winged helix' DNA-binding domain"/>
    <property type="match status" value="1"/>
</dbReference>
<dbReference type="GO" id="GO:0003700">
    <property type="term" value="F:DNA-binding transcription factor activity"/>
    <property type="evidence" value="ECO:0007669"/>
    <property type="project" value="InterPro"/>
</dbReference>
<dbReference type="PANTHER" id="PTHR33154:SF33">
    <property type="entry name" value="TRANSCRIPTIONAL REPRESSOR SDPR"/>
    <property type="match status" value="1"/>
</dbReference>
<organism evidence="5">
    <name type="scientific">marine metagenome</name>
    <dbReference type="NCBI Taxonomy" id="408172"/>
    <lineage>
        <taxon>unclassified sequences</taxon>
        <taxon>metagenomes</taxon>
        <taxon>ecological metagenomes</taxon>
    </lineage>
</organism>
<protein>
    <recommendedName>
        <fullName evidence="4">HTH arsR-type domain-containing protein</fullName>
    </recommendedName>
</protein>
<dbReference type="SMART" id="SM00418">
    <property type="entry name" value="HTH_ARSR"/>
    <property type="match status" value="1"/>
</dbReference>
<gene>
    <name evidence="5" type="ORF">METZ01_LOCUS133098</name>
</gene>
<evidence type="ECO:0000256" key="1">
    <source>
        <dbReference type="ARBA" id="ARBA00023015"/>
    </source>
</evidence>
<dbReference type="PANTHER" id="PTHR33154">
    <property type="entry name" value="TRANSCRIPTIONAL REGULATOR, ARSR FAMILY"/>
    <property type="match status" value="1"/>
</dbReference>